<evidence type="ECO:0000313" key="1">
    <source>
        <dbReference type="EMBL" id="KAL3611812.1"/>
    </source>
</evidence>
<dbReference type="Proteomes" id="UP000309997">
    <property type="component" value="Unassembled WGS sequence"/>
</dbReference>
<evidence type="ECO:0000313" key="2">
    <source>
        <dbReference type="Proteomes" id="UP000309997"/>
    </source>
</evidence>
<accession>A0ACC4D2U5</accession>
<keyword evidence="2" id="KW-1185">Reference proteome</keyword>
<dbReference type="EMBL" id="RCHU02000001">
    <property type="protein sequence ID" value="KAL3611812.1"/>
    <property type="molecule type" value="Genomic_DNA"/>
</dbReference>
<name>A0ACC4D2U5_POPAL</name>
<organism evidence="1 2">
    <name type="scientific">Populus alba</name>
    <name type="common">White poplar</name>
    <dbReference type="NCBI Taxonomy" id="43335"/>
    <lineage>
        <taxon>Eukaryota</taxon>
        <taxon>Viridiplantae</taxon>
        <taxon>Streptophyta</taxon>
        <taxon>Embryophyta</taxon>
        <taxon>Tracheophyta</taxon>
        <taxon>Spermatophyta</taxon>
        <taxon>Magnoliopsida</taxon>
        <taxon>eudicotyledons</taxon>
        <taxon>Gunneridae</taxon>
        <taxon>Pentapetalae</taxon>
        <taxon>rosids</taxon>
        <taxon>fabids</taxon>
        <taxon>Malpighiales</taxon>
        <taxon>Salicaceae</taxon>
        <taxon>Saliceae</taxon>
        <taxon>Populus</taxon>
    </lineage>
</organism>
<comment type="caution">
    <text evidence="1">The sequence shown here is derived from an EMBL/GenBank/DDBJ whole genome shotgun (WGS) entry which is preliminary data.</text>
</comment>
<gene>
    <name evidence="1" type="ORF">D5086_002832</name>
</gene>
<reference evidence="1 2" key="1">
    <citation type="journal article" date="2024" name="Plant Biotechnol. J.">
        <title>Genome and CRISPR/Cas9 system of a widespread forest tree (Populus alba) in the world.</title>
        <authorList>
            <person name="Liu Y.J."/>
            <person name="Jiang P.F."/>
            <person name="Han X.M."/>
            <person name="Li X.Y."/>
            <person name="Wang H.M."/>
            <person name="Wang Y.J."/>
            <person name="Wang X.X."/>
            <person name="Zeng Q.Y."/>
        </authorList>
    </citation>
    <scope>NUCLEOTIDE SEQUENCE [LARGE SCALE GENOMIC DNA]</scope>
    <source>
        <strain evidence="2">cv. PAL-ZL1</strain>
    </source>
</reference>
<sequence length="83" mass="9622">MKLIAKVVARKLMVDCLYYQKDPTKDASTKIPGKFPFWRESVSWDTFNYRRGVAQCEIWNISSSARSQEFTDALTLTIVQVSR</sequence>
<proteinExistence type="predicted"/>
<protein>
    <submittedName>
        <fullName evidence="1">Uncharacterized protein</fullName>
    </submittedName>
</protein>